<organism evidence="1">
    <name type="scientific">marine sediment metagenome</name>
    <dbReference type="NCBI Taxonomy" id="412755"/>
    <lineage>
        <taxon>unclassified sequences</taxon>
        <taxon>metagenomes</taxon>
        <taxon>ecological metagenomes</taxon>
    </lineage>
</organism>
<comment type="caution">
    <text evidence="1">The sequence shown here is derived from an EMBL/GenBank/DDBJ whole genome shotgun (WGS) entry which is preliminary data.</text>
</comment>
<sequence>RYVDIKEGKKIRKSDLDLTDNLNLLATGKC</sequence>
<reference evidence="1" key="1">
    <citation type="journal article" date="2014" name="Front. Microbiol.">
        <title>High frequency of phylogenetically diverse reductive dehalogenase-homologous genes in deep subseafloor sedimentary metagenomes.</title>
        <authorList>
            <person name="Kawai M."/>
            <person name="Futagami T."/>
            <person name="Toyoda A."/>
            <person name="Takaki Y."/>
            <person name="Nishi S."/>
            <person name="Hori S."/>
            <person name="Arai W."/>
            <person name="Tsubouchi T."/>
            <person name="Morono Y."/>
            <person name="Uchiyama I."/>
            <person name="Ito T."/>
            <person name="Fujiyama A."/>
            <person name="Inagaki F."/>
            <person name="Takami H."/>
        </authorList>
    </citation>
    <scope>NUCLEOTIDE SEQUENCE</scope>
    <source>
        <strain evidence="1">Expedition CK06-06</strain>
    </source>
</reference>
<proteinExistence type="predicted"/>
<dbReference type="AlphaFoldDB" id="X0YZR4"/>
<feature type="non-terminal residue" evidence="1">
    <location>
        <position position="1"/>
    </location>
</feature>
<accession>X0YZR4</accession>
<dbReference type="EMBL" id="BART01005175">
    <property type="protein sequence ID" value="GAG62115.1"/>
    <property type="molecule type" value="Genomic_DNA"/>
</dbReference>
<protein>
    <submittedName>
        <fullName evidence="1">Uncharacterized protein</fullName>
    </submittedName>
</protein>
<gene>
    <name evidence="1" type="ORF">S01H4_12273</name>
</gene>
<evidence type="ECO:0000313" key="1">
    <source>
        <dbReference type="EMBL" id="GAG62115.1"/>
    </source>
</evidence>
<name>X0YZR4_9ZZZZ</name>